<dbReference type="InterPro" id="IPR041498">
    <property type="entry name" value="Big_6"/>
</dbReference>
<feature type="chain" id="PRO_5045407997" evidence="9">
    <location>
        <begin position="28"/>
        <end position="970"/>
    </location>
</feature>
<evidence type="ECO:0000256" key="4">
    <source>
        <dbReference type="ARBA" id="ARBA00022670"/>
    </source>
</evidence>
<evidence type="ECO:0000256" key="9">
    <source>
        <dbReference type="SAM" id="SignalP"/>
    </source>
</evidence>
<keyword evidence="5 7" id="KW-0378">Hydrolase</keyword>
<reference evidence="12 13" key="1">
    <citation type="submission" date="2023-04" db="EMBL/GenBank/DDBJ databases">
        <title>Antarctic isolates genomes.</title>
        <authorList>
            <person name="Dimov S.G."/>
        </authorList>
    </citation>
    <scope>NUCLEOTIDE SEQUENCE [LARGE SCALE GENOMIC DNA]</scope>
    <source>
        <strain evidence="12 13">AL19</strain>
    </source>
</reference>
<accession>A0ABT6R3A2</accession>
<gene>
    <name evidence="12" type="ORF">QK289_10440</name>
</gene>
<dbReference type="PROSITE" id="PS00137">
    <property type="entry name" value="SUBTILASE_HIS"/>
    <property type="match status" value="1"/>
</dbReference>
<evidence type="ECO:0000256" key="7">
    <source>
        <dbReference type="PROSITE-ProRule" id="PRU01240"/>
    </source>
</evidence>
<evidence type="ECO:0000259" key="10">
    <source>
        <dbReference type="Pfam" id="PF00082"/>
    </source>
</evidence>
<dbReference type="InterPro" id="IPR023828">
    <property type="entry name" value="Peptidase_S8_Ser-AS"/>
</dbReference>
<keyword evidence="13" id="KW-1185">Reference proteome</keyword>
<dbReference type="Pfam" id="PF00082">
    <property type="entry name" value="Peptidase_S8"/>
    <property type="match status" value="1"/>
</dbReference>
<feature type="domain" description="Bacterial Ig" evidence="11">
    <location>
        <begin position="887"/>
        <end position="966"/>
    </location>
</feature>
<dbReference type="InterPro" id="IPR015500">
    <property type="entry name" value="Peptidase_S8_subtilisin-rel"/>
</dbReference>
<dbReference type="CDD" id="cd07484">
    <property type="entry name" value="Peptidases_S8_Thermitase_like"/>
    <property type="match status" value="1"/>
</dbReference>
<feature type="active site" description="Charge relay system" evidence="7">
    <location>
        <position position="473"/>
    </location>
</feature>
<feature type="active site" description="Charge relay system" evidence="7">
    <location>
        <position position="626"/>
    </location>
</feature>
<name>A0ABT6R3A2_9BACL</name>
<dbReference type="InterPro" id="IPR050131">
    <property type="entry name" value="Peptidase_S8_subtilisin-like"/>
</dbReference>
<evidence type="ECO:0000256" key="8">
    <source>
        <dbReference type="SAM" id="MobiDB-lite"/>
    </source>
</evidence>
<dbReference type="InterPro" id="IPR022398">
    <property type="entry name" value="Peptidase_S8_His-AS"/>
</dbReference>
<dbReference type="InterPro" id="IPR000209">
    <property type="entry name" value="Peptidase_S8/S53_dom"/>
</dbReference>
<dbReference type="Proteomes" id="UP001243286">
    <property type="component" value="Unassembled WGS sequence"/>
</dbReference>
<comment type="similarity">
    <text evidence="2 7">Belongs to the peptidase S8 family.</text>
</comment>
<dbReference type="PROSITE" id="PS51892">
    <property type="entry name" value="SUBTILASE"/>
    <property type="match status" value="1"/>
</dbReference>
<sequence length="970" mass="104865">MKKLTIWLMLSCLILTLGIGPSATKTAAASELSEAVLLKAGQETVLETGTAEKNTYWYKVEHQAGIEKTATHFELSFDTDQPIEVTAYPSQEMASKDETFDRYRGYAEPNDKDVTKLAVPYAWDGPYYVKVDYYPNIEEDKATKAAHVKLTYNDVTLPVEYEPISDMSCMAEEALKQTTDEKPLLALMHAIQKQVLSQSEEGRSLTSLYYKVSPYVVKTLLFNKDKRTQTYEDLKTLKPAMTALVNGTAYTLTKTDQTAINRLHALTRDASPEVIATEINQVAKKASIETIGGSDLSEAFKPFGISVKSEAKTRFIVKLKPGQTQRTMKINGTQAADVEKLSLGRTGQFVIVTEDPTVKNQSAAVLKQALKKSSAVEYVEEIQTYRATGDINYNYQWSLNQKSNVEQFPDAGIGFEQFVKNNSGQTLKPVTIAVIDTGVDYRLKDLQGKVDIAQEKNYVDVNGNGDALDDNGHGTHVSGVIAAALDNEYGIRGIHQSAKILPIKVLNANGEGETDAIALGIKYAVDHGAKIINMSLGGGESRTMAYMMKYAADHGVTVVAASGNEYDMSVGFPASSEYAISVGATNPLGMVADYSNYGIGLDVVAPGSKIASLVPDGNTVYMDGTSMASPHVAAVAGILASLNDKLTPKQIETILRTSAEPLAFENPNDWYDEDEDMEDEYPPGYEKDSTPEFPAFVSPVSGYGKVNITRAISQLHLNGKVNPVYDNQLVVSGQVKTGTTVEVWSTKKLTDTKDTAKMLAKTTAKSGKYSVTIPRQEKTSVLTIRYANGLDVTSERTEVLPGKAPAAPKVDRVLAGATKVTGTAIVNGKLTIKDAKNKIVGTAVVDSKGKFTVKVKELAPNTRLAVTVKDIANRSSKATVITVLAPPTAPKVNPVTAGATKVTGTGEKKARIYIKNAKKTVIAKGTVTSKGTFSVKIAKQKAGAKLYVYAENNLKQTSTKTTVVVKKAKK</sequence>
<keyword evidence="6 7" id="KW-0720">Serine protease</keyword>
<feature type="active site" description="Charge relay system" evidence="7">
    <location>
        <position position="436"/>
    </location>
</feature>
<feature type="signal peptide" evidence="9">
    <location>
        <begin position="1"/>
        <end position="27"/>
    </location>
</feature>
<evidence type="ECO:0000313" key="13">
    <source>
        <dbReference type="Proteomes" id="UP001243286"/>
    </source>
</evidence>
<keyword evidence="9" id="KW-0732">Signal</keyword>
<dbReference type="RefSeq" id="WP_014969369.1">
    <property type="nucleotide sequence ID" value="NZ_JASBQV010000015.1"/>
</dbReference>
<evidence type="ECO:0000256" key="6">
    <source>
        <dbReference type="ARBA" id="ARBA00022825"/>
    </source>
</evidence>
<dbReference type="Pfam" id="PF17936">
    <property type="entry name" value="Big_6"/>
    <property type="match status" value="2"/>
</dbReference>
<dbReference type="PANTHER" id="PTHR43806">
    <property type="entry name" value="PEPTIDASE S8"/>
    <property type="match status" value="1"/>
</dbReference>
<evidence type="ECO:0000313" key="12">
    <source>
        <dbReference type="EMBL" id="MDI3235427.1"/>
    </source>
</evidence>
<dbReference type="EMBL" id="JASBQV010000015">
    <property type="protein sequence ID" value="MDI3235427.1"/>
    <property type="molecule type" value="Genomic_DNA"/>
</dbReference>
<evidence type="ECO:0000256" key="5">
    <source>
        <dbReference type="ARBA" id="ARBA00022801"/>
    </source>
</evidence>
<feature type="domain" description="Bacterial Ig" evidence="11">
    <location>
        <begin position="804"/>
        <end position="883"/>
    </location>
</feature>
<feature type="compositionally biased region" description="Acidic residues" evidence="8">
    <location>
        <begin position="670"/>
        <end position="681"/>
    </location>
</feature>
<feature type="domain" description="Peptidase S8/S53" evidence="10">
    <location>
        <begin position="430"/>
        <end position="664"/>
    </location>
</feature>
<organism evidence="12 13">
    <name type="scientific">Exiguobacterium antarcticum</name>
    <dbReference type="NCBI Taxonomy" id="132920"/>
    <lineage>
        <taxon>Bacteria</taxon>
        <taxon>Bacillati</taxon>
        <taxon>Bacillota</taxon>
        <taxon>Bacilli</taxon>
        <taxon>Bacillales</taxon>
        <taxon>Bacillales Family XII. Incertae Sedis</taxon>
        <taxon>Exiguobacterium</taxon>
    </lineage>
</organism>
<protein>
    <submittedName>
        <fullName evidence="12">S8 family serine peptidase</fullName>
    </submittedName>
</protein>
<comment type="subcellular location">
    <subcellularLocation>
        <location evidence="1">Secreted</location>
    </subcellularLocation>
</comment>
<dbReference type="PROSITE" id="PS00138">
    <property type="entry name" value="SUBTILASE_SER"/>
    <property type="match status" value="1"/>
</dbReference>
<dbReference type="Gene3D" id="2.60.40.10">
    <property type="entry name" value="Immunoglobulins"/>
    <property type="match status" value="2"/>
</dbReference>
<evidence type="ECO:0000256" key="3">
    <source>
        <dbReference type="ARBA" id="ARBA00022525"/>
    </source>
</evidence>
<dbReference type="InterPro" id="IPR013783">
    <property type="entry name" value="Ig-like_fold"/>
</dbReference>
<proteinExistence type="inferred from homology"/>
<dbReference type="SUPFAM" id="SSF52743">
    <property type="entry name" value="Subtilisin-like"/>
    <property type="match status" value="1"/>
</dbReference>
<dbReference type="PANTHER" id="PTHR43806:SF11">
    <property type="entry name" value="CEREVISIN-RELATED"/>
    <property type="match status" value="1"/>
</dbReference>
<dbReference type="InterPro" id="IPR034084">
    <property type="entry name" value="Thermitase-like_dom"/>
</dbReference>
<dbReference type="PRINTS" id="PR00723">
    <property type="entry name" value="SUBTILISIN"/>
</dbReference>
<evidence type="ECO:0000256" key="1">
    <source>
        <dbReference type="ARBA" id="ARBA00004613"/>
    </source>
</evidence>
<evidence type="ECO:0000256" key="2">
    <source>
        <dbReference type="ARBA" id="ARBA00011073"/>
    </source>
</evidence>
<feature type="region of interest" description="Disordered" evidence="8">
    <location>
        <begin position="665"/>
        <end position="690"/>
    </location>
</feature>
<dbReference type="InterPro" id="IPR036852">
    <property type="entry name" value="Peptidase_S8/S53_dom_sf"/>
</dbReference>
<comment type="caution">
    <text evidence="12">The sequence shown here is derived from an EMBL/GenBank/DDBJ whole genome shotgun (WGS) entry which is preliminary data.</text>
</comment>
<keyword evidence="3" id="KW-0964">Secreted</keyword>
<evidence type="ECO:0000259" key="11">
    <source>
        <dbReference type="Pfam" id="PF17936"/>
    </source>
</evidence>
<dbReference type="Gene3D" id="3.40.50.200">
    <property type="entry name" value="Peptidase S8/S53 domain"/>
    <property type="match status" value="1"/>
</dbReference>
<keyword evidence="4 7" id="KW-0645">Protease</keyword>